<dbReference type="EMBL" id="GL385397">
    <property type="protein sequence ID" value="EJT76473.1"/>
    <property type="molecule type" value="Genomic_DNA"/>
</dbReference>
<dbReference type="Proteomes" id="UP000006039">
    <property type="component" value="Unassembled WGS sequence"/>
</dbReference>
<feature type="compositionally biased region" description="Basic residues" evidence="2">
    <location>
        <begin position="1"/>
        <end position="22"/>
    </location>
</feature>
<reference evidence="5" key="5">
    <citation type="submission" date="2018-04" db="UniProtKB">
        <authorList>
            <consortium name="EnsemblFungi"/>
        </authorList>
    </citation>
    <scope>IDENTIFICATION</scope>
    <source>
        <strain evidence="5">R3-111a-1</strain>
    </source>
</reference>
<dbReference type="Pfam" id="PF00172">
    <property type="entry name" value="Zn_clus"/>
    <property type="match status" value="1"/>
</dbReference>
<reference evidence="4" key="2">
    <citation type="submission" date="2010-07" db="EMBL/GenBank/DDBJ databases">
        <authorList>
            <consortium name="The Broad Institute Genome Sequencing Platform"/>
            <consortium name="Broad Institute Genome Sequencing Center for Infectious Disease"/>
            <person name="Ma L.-J."/>
            <person name="Dead R."/>
            <person name="Young S."/>
            <person name="Zeng Q."/>
            <person name="Koehrsen M."/>
            <person name="Alvarado L."/>
            <person name="Berlin A."/>
            <person name="Chapman S.B."/>
            <person name="Chen Z."/>
            <person name="Freedman E."/>
            <person name="Gellesch M."/>
            <person name="Goldberg J."/>
            <person name="Griggs A."/>
            <person name="Gujja S."/>
            <person name="Heilman E.R."/>
            <person name="Heiman D."/>
            <person name="Hepburn T."/>
            <person name="Howarth C."/>
            <person name="Jen D."/>
            <person name="Larson L."/>
            <person name="Mehta T."/>
            <person name="Neiman D."/>
            <person name="Pearson M."/>
            <person name="Roberts A."/>
            <person name="Saif S."/>
            <person name="Shea T."/>
            <person name="Shenoy N."/>
            <person name="Sisk P."/>
            <person name="Stolte C."/>
            <person name="Sykes S."/>
            <person name="Walk T."/>
            <person name="White J."/>
            <person name="Yandava C."/>
            <person name="Haas B."/>
            <person name="Nusbaum C."/>
            <person name="Birren B."/>
        </authorList>
    </citation>
    <scope>NUCLEOTIDE SEQUENCE</scope>
    <source>
        <strain evidence="4">R3-111a-1</strain>
    </source>
</reference>
<feature type="region of interest" description="Disordered" evidence="2">
    <location>
        <begin position="176"/>
        <end position="210"/>
    </location>
</feature>
<reference evidence="5" key="4">
    <citation type="journal article" date="2015" name="G3 (Bethesda)">
        <title>Genome sequences of three phytopathogenic species of the Magnaporthaceae family of fungi.</title>
        <authorList>
            <person name="Okagaki L.H."/>
            <person name="Nunes C.C."/>
            <person name="Sailsbery J."/>
            <person name="Clay B."/>
            <person name="Brown D."/>
            <person name="John T."/>
            <person name="Oh Y."/>
            <person name="Young N."/>
            <person name="Fitzgerald M."/>
            <person name="Haas B.J."/>
            <person name="Zeng Q."/>
            <person name="Young S."/>
            <person name="Adiconis X."/>
            <person name="Fan L."/>
            <person name="Levin J.Z."/>
            <person name="Mitchell T.K."/>
            <person name="Okubara P.A."/>
            <person name="Farman M.L."/>
            <person name="Kohn L.M."/>
            <person name="Birren B."/>
            <person name="Ma L.-J."/>
            <person name="Dean R.A."/>
        </authorList>
    </citation>
    <scope>NUCLEOTIDE SEQUENCE</scope>
    <source>
        <strain evidence="5">R3-111a-1</strain>
    </source>
</reference>
<evidence type="ECO:0000313" key="4">
    <source>
        <dbReference type="EMBL" id="EJT76473.1"/>
    </source>
</evidence>
<evidence type="ECO:0000313" key="5">
    <source>
        <dbReference type="EnsemblFungi" id="EJT76473"/>
    </source>
</evidence>
<dbReference type="PANTHER" id="PTHR47784">
    <property type="entry name" value="STEROL UPTAKE CONTROL PROTEIN 2"/>
    <property type="match status" value="1"/>
</dbReference>
<keyword evidence="6" id="KW-1185">Reference proteome</keyword>
<name>J3NYP0_GAET3</name>
<dbReference type="VEuPathDB" id="FungiDB:GGTG_06392"/>
<dbReference type="SUPFAM" id="SSF57701">
    <property type="entry name" value="Zn2/Cys6 DNA-binding domain"/>
    <property type="match status" value="1"/>
</dbReference>
<dbReference type="PANTHER" id="PTHR47784:SF10">
    <property type="entry name" value="TRANSCRIPTION FACTOR, PUTATIVE (AFU_ORTHOLOGUE AFUA_6G14150)-RELATED"/>
    <property type="match status" value="1"/>
</dbReference>
<protein>
    <recommendedName>
        <fullName evidence="3">Zn(2)-C6 fungal-type domain-containing protein</fullName>
    </recommendedName>
</protein>
<evidence type="ECO:0000256" key="1">
    <source>
        <dbReference type="ARBA" id="ARBA00023242"/>
    </source>
</evidence>
<dbReference type="eggNOG" id="ENOG502SNX9">
    <property type="taxonomic scope" value="Eukaryota"/>
</dbReference>
<dbReference type="PROSITE" id="PS50048">
    <property type="entry name" value="ZN2_CY6_FUNGAL_2"/>
    <property type="match status" value="1"/>
</dbReference>
<evidence type="ECO:0000259" key="3">
    <source>
        <dbReference type="PROSITE" id="PS50048"/>
    </source>
</evidence>
<proteinExistence type="predicted"/>
<feature type="region of interest" description="Disordered" evidence="2">
    <location>
        <begin position="377"/>
        <end position="402"/>
    </location>
</feature>
<accession>J3NYP0</accession>
<dbReference type="GO" id="GO:0008270">
    <property type="term" value="F:zinc ion binding"/>
    <property type="evidence" value="ECO:0007669"/>
    <property type="project" value="InterPro"/>
</dbReference>
<feature type="compositionally biased region" description="Low complexity" evidence="2">
    <location>
        <begin position="77"/>
        <end position="109"/>
    </location>
</feature>
<dbReference type="RefSeq" id="XP_009222473.1">
    <property type="nucleotide sequence ID" value="XM_009224209.1"/>
</dbReference>
<dbReference type="HOGENOM" id="CLU_024934_5_0_1"/>
<dbReference type="CDD" id="cd00067">
    <property type="entry name" value="GAL4"/>
    <property type="match status" value="1"/>
</dbReference>
<dbReference type="GeneID" id="20346850"/>
<evidence type="ECO:0000256" key="2">
    <source>
        <dbReference type="SAM" id="MobiDB-lite"/>
    </source>
</evidence>
<keyword evidence="1" id="KW-0539">Nucleus</keyword>
<reference evidence="4" key="3">
    <citation type="submission" date="2010-09" db="EMBL/GenBank/DDBJ databases">
        <title>Annotation of Gaeumannomyces graminis var. tritici R3-111a-1.</title>
        <authorList>
            <consortium name="The Broad Institute Genome Sequencing Platform"/>
            <person name="Ma L.-J."/>
            <person name="Dead R."/>
            <person name="Young S.K."/>
            <person name="Zeng Q."/>
            <person name="Gargeya S."/>
            <person name="Fitzgerald M."/>
            <person name="Haas B."/>
            <person name="Abouelleil A."/>
            <person name="Alvarado L."/>
            <person name="Arachchi H.M."/>
            <person name="Berlin A."/>
            <person name="Brown A."/>
            <person name="Chapman S.B."/>
            <person name="Chen Z."/>
            <person name="Dunbar C."/>
            <person name="Freedman E."/>
            <person name="Gearin G."/>
            <person name="Gellesch M."/>
            <person name="Goldberg J."/>
            <person name="Griggs A."/>
            <person name="Gujja S."/>
            <person name="Heiman D."/>
            <person name="Howarth C."/>
            <person name="Larson L."/>
            <person name="Lui A."/>
            <person name="MacDonald P.J.P."/>
            <person name="Mehta T."/>
            <person name="Montmayeur A."/>
            <person name="Murphy C."/>
            <person name="Neiman D."/>
            <person name="Pearson M."/>
            <person name="Priest M."/>
            <person name="Roberts A."/>
            <person name="Saif S."/>
            <person name="Shea T."/>
            <person name="Shenoy N."/>
            <person name="Sisk P."/>
            <person name="Stolte C."/>
            <person name="Sykes S."/>
            <person name="Yandava C."/>
            <person name="Wortman J."/>
            <person name="Nusbaum C."/>
            <person name="Birren B."/>
        </authorList>
    </citation>
    <scope>NUCLEOTIDE SEQUENCE</scope>
    <source>
        <strain evidence="4">R3-111a-1</strain>
    </source>
</reference>
<evidence type="ECO:0000313" key="6">
    <source>
        <dbReference type="Proteomes" id="UP000006039"/>
    </source>
</evidence>
<feature type="region of interest" description="Disordered" evidence="2">
    <location>
        <begin position="1"/>
        <end position="31"/>
    </location>
</feature>
<sequence length="590" mass="61471">MLKRKSHNKSRKGCQNCKRRHVKCDEQGPPCANCVVRETSSTCIYTQSSQSSLSAVSSRGQDAAASGRRGGGDRDQAVAAGSTSPSESRSPAPEPAAATEQQELATAPARSAPSEGESSRLLDLELMHRWSTVTYKSLISVPADESYLQVGIPIEALKAGYLLNALLAVTALEKVMSEGSPPSSPSPGEDGEGSGGGGGGSSSMAATGNSERIRARNRRYIRAAIEYYDRAINAFRAALPTVGPENHHMLYFASILAAIVHLLMPQCLHGLWAEDGGGGGGGGNGGGGGGEAVGAHGGVGLGQDPAPHSAIAHALSLFELLNGTGSIVSVNWGWLIASPAGPSIAQALSHGQPDVHKLDPDTTAAMDRLMVLAAATGPPVADDDGGGDGGGDGSGEGAAADPYGRDRQLIAPAEALVAKADYAVLLDGSVQVLPAPANPSDLTPAYKAEQRGGPAARRRSPAEVRRDMYKNTVFYLRMGFADAHRGAYKFSGIGFPMLGRHEFAAAVARREPLALLLVAYWGVLMGHENNAAWWTGRAGRWSIGRDLVAEISEALVLLEMRGRLGDGFAAMPEWRASISWARTQTGLTAL</sequence>
<dbReference type="EnsemblFungi" id="EJT76473">
    <property type="protein sequence ID" value="EJT76473"/>
    <property type="gene ID" value="GGTG_06392"/>
</dbReference>
<reference evidence="6" key="1">
    <citation type="submission" date="2010-07" db="EMBL/GenBank/DDBJ databases">
        <title>The genome sequence of Gaeumannomyces graminis var. tritici strain R3-111a-1.</title>
        <authorList>
            <consortium name="The Broad Institute Genome Sequencing Platform"/>
            <person name="Ma L.-J."/>
            <person name="Dead R."/>
            <person name="Young S."/>
            <person name="Zeng Q."/>
            <person name="Koehrsen M."/>
            <person name="Alvarado L."/>
            <person name="Berlin A."/>
            <person name="Chapman S.B."/>
            <person name="Chen Z."/>
            <person name="Freedman E."/>
            <person name="Gellesch M."/>
            <person name="Goldberg J."/>
            <person name="Griggs A."/>
            <person name="Gujja S."/>
            <person name="Heilman E.R."/>
            <person name="Heiman D."/>
            <person name="Hepburn T."/>
            <person name="Howarth C."/>
            <person name="Jen D."/>
            <person name="Larson L."/>
            <person name="Mehta T."/>
            <person name="Neiman D."/>
            <person name="Pearson M."/>
            <person name="Roberts A."/>
            <person name="Saif S."/>
            <person name="Shea T."/>
            <person name="Shenoy N."/>
            <person name="Sisk P."/>
            <person name="Stolte C."/>
            <person name="Sykes S."/>
            <person name="Walk T."/>
            <person name="White J."/>
            <person name="Yandava C."/>
            <person name="Haas B."/>
            <person name="Nusbaum C."/>
            <person name="Birren B."/>
        </authorList>
    </citation>
    <scope>NUCLEOTIDE SEQUENCE [LARGE SCALE GENOMIC DNA]</scope>
    <source>
        <strain evidence="6">R3-111a-1</strain>
    </source>
</reference>
<organism evidence="4">
    <name type="scientific">Gaeumannomyces tritici (strain R3-111a-1)</name>
    <name type="common">Wheat and barley take-all root rot fungus</name>
    <name type="synonym">Gaeumannomyces graminis var. tritici</name>
    <dbReference type="NCBI Taxonomy" id="644352"/>
    <lineage>
        <taxon>Eukaryota</taxon>
        <taxon>Fungi</taxon>
        <taxon>Dikarya</taxon>
        <taxon>Ascomycota</taxon>
        <taxon>Pezizomycotina</taxon>
        <taxon>Sordariomycetes</taxon>
        <taxon>Sordariomycetidae</taxon>
        <taxon>Magnaporthales</taxon>
        <taxon>Magnaporthaceae</taxon>
        <taxon>Gaeumannomyces</taxon>
    </lineage>
</organism>
<dbReference type="Gene3D" id="4.10.240.10">
    <property type="entry name" value="Zn(2)-C6 fungal-type DNA-binding domain"/>
    <property type="match status" value="1"/>
</dbReference>
<dbReference type="InterPro" id="IPR036864">
    <property type="entry name" value="Zn2-C6_fun-type_DNA-bd_sf"/>
</dbReference>
<dbReference type="SMART" id="SM00066">
    <property type="entry name" value="GAL4"/>
    <property type="match status" value="1"/>
</dbReference>
<dbReference type="InterPro" id="IPR001138">
    <property type="entry name" value="Zn2Cys6_DnaBD"/>
</dbReference>
<feature type="region of interest" description="Disordered" evidence="2">
    <location>
        <begin position="441"/>
        <end position="462"/>
    </location>
</feature>
<dbReference type="PROSITE" id="PS00463">
    <property type="entry name" value="ZN2_CY6_FUNGAL_1"/>
    <property type="match status" value="1"/>
</dbReference>
<feature type="compositionally biased region" description="Low complexity" evidence="2">
    <location>
        <begin position="48"/>
        <end position="67"/>
    </location>
</feature>
<feature type="domain" description="Zn(2)-C6 fungal-type" evidence="3">
    <location>
        <begin position="13"/>
        <end position="45"/>
    </location>
</feature>
<dbReference type="AlphaFoldDB" id="J3NYP0"/>
<dbReference type="InterPro" id="IPR053157">
    <property type="entry name" value="Sterol_Uptake_Regulator"/>
</dbReference>
<gene>
    <name evidence="5" type="primary">20346850</name>
    <name evidence="4" type="ORF">GGTG_06392</name>
</gene>
<dbReference type="GO" id="GO:0001228">
    <property type="term" value="F:DNA-binding transcription activator activity, RNA polymerase II-specific"/>
    <property type="evidence" value="ECO:0007669"/>
    <property type="project" value="TreeGrafter"/>
</dbReference>
<dbReference type="OrthoDB" id="5295362at2759"/>
<feature type="compositionally biased region" description="Gly residues" evidence="2">
    <location>
        <begin position="387"/>
        <end position="396"/>
    </location>
</feature>
<feature type="region of interest" description="Disordered" evidence="2">
    <location>
        <begin position="47"/>
        <end position="118"/>
    </location>
</feature>